<dbReference type="OrthoDB" id="7191982at2"/>
<protein>
    <submittedName>
        <fullName evidence="1">Uncharacterized protein</fullName>
    </submittedName>
</protein>
<accession>A0A1I0MW19</accession>
<dbReference type="STRING" id="356305.SAMN05421841_0217"/>
<reference evidence="2" key="1">
    <citation type="submission" date="2016-10" db="EMBL/GenBank/DDBJ databases">
        <authorList>
            <person name="Varghese N."/>
            <person name="Submissions S."/>
        </authorList>
    </citation>
    <scope>NUCLEOTIDE SEQUENCE [LARGE SCALE GENOMIC DNA]</scope>
    <source>
        <strain evidence="2">DSM 17724</strain>
    </source>
</reference>
<gene>
    <name evidence="1" type="ORF">SAMN05421841_0217</name>
</gene>
<evidence type="ECO:0000313" key="1">
    <source>
        <dbReference type="EMBL" id="SEV92446.1"/>
    </source>
</evidence>
<dbReference type="Proteomes" id="UP000199469">
    <property type="component" value="Unassembled WGS sequence"/>
</dbReference>
<organism evidence="1 2">
    <name type="scientific">Chryseobacterium wanjuense</name>
    <dbReference type="NCBI Taxonomy" id="356305"/>
    <lineage>
        <taxon>Bacteria</taxon>
        <taxon>Pseudomonadati</taxon>
        <taxon>Bacteroidota</taxon>
        <taxon>Flavobacteriia</taxon>
        <taxon>Flavobacteriales</taxon>
        <taxon>Weeksellaceae</taxon>
        <taxon>Chryseobacterium group</taxon>
        <taxon>Chryseobacterium</taxon>
    </lineage>
</organism>
<dbReference type="EMBL" id="FOIU01000001">
    <property type="protein sequence ID" value="SEV92446.1"/>
    <property type="molecule type" value="Genomic_DNA"/>
</dbReference>
<name>A0A1I0MW19_9FLAO</name>
<proteinExistence type="predicted"/>
<sequence>MEYRDNEVYFDTASNNLVKGSFTVNEFSITDGQDPKGHIYVGFTASCGSDGKFIFSIGRKGSSTVAKWFSERVPANRTTFNHDPGELNFAMIGTLVLEFNGGKICTFYNVALAQGHSGASNNWWFGGKQGMYNGSDTAIYGASSNGIVELASFLRGGNSVDHVKVTPKTF</sequence>
<dbReference type="RefSeq" id="WP_089790240.1">
    <property type="nucleotide sequence ID" value="NZ_FOIU01000001.1"/>
</dbReference>
<keyword evidence="2" id="KW-1185">Reference proteome</keyword>
<dbReference type="AlphaFoldDB" id="A0A1I0MW19"/>
<evidence type="ECO:0000313" key="2">
    <source>
        <dbReference type="Proteomes" id="UP000199469"/>
    </source>
</evidence>